<gene>
    <name evidence="5" type="ORF">RFI_27390</name>
</gene>
<dbReference type="OrthoDB" id="4726at2759"/>
<dbReference type="PANTHER" id="PTHR23236">
    <property type="entry name" value="EUKARYOTIC TRANSLATION INITIATION FACTOR 4B/4H"/>
    <property type="match status" value="1"/>
</dbReference>
<feature type="compositionally biased region" description="Polar residues" evidence="3">
    <location>
        <begin position="22"/>
        <end position="51"/>
    </location>
</feature>
<evidence type="ECO:0000256" key="1">
    <source>
        <dbReference type="ARBA" id="ARBA00022884"/>
    </source>
</evidence>
<dbReference type="Pfam" id="PF00076">
    <property type="entry name" value="RRM_1"/>
    <property type="match status" value="1"/>
</dbReference>
<dbReference type="Gene3D" id="3.30.70.330">
    <property type="match status" value="1"/>
</dbReference>
<evidence type="ECO:0000256" key="3">
    <source>
        <dbReference type="SAM" id="MobiDB-lite"/>
    </source>
</evidence>
<dbReference type="InterPro" id="IPR000504">
    <property type="entry name" value="RRM_dom"/>
</dbReference>
<dbReference type="Proteomes" id="UP000023152">
    <property type="component" value="Unassembled WGS sequence"/>
</dbReference>
<protein>
    <recommendedName>
        <fullName evidence="4">RRM domain-containing protein</fullName>
    </recommendedName>
</protein>
<name>X6M8M1_RETFI</name>
<feature type="region of interest" description="Disordered" evidence="3">
    <location>
        <begin position="1"/>
        <end position="80"/>
    </location>
</feature>
<sequence>MEAEAKKVMALSRQINEKDAKVNTNSPSDSNKIKSINQSPTTLALQTSNPNKPEAAHLTNPLHTSTEANGEASQQKEDQKVLDDRSVFVKNIDEKVDADELKKYFETCGAVERVTILTNKFTGQPKGCAYIQFKSKVATANALALNGKTWQGKEIEVFC</sequence>
<evidence type="ECO:0000256" key="2">
    <source>
        <dbReference type="PROSITE-ProRule" id="PRU00176"/>
    </source>
</evidence>
<dbReference type="PANTHER" id="PTHR23236:SF12">
    <property type="entry name" value="EUKARYOTIC INITIATION FACTOR 4B-RELATED"/>
    <property type="match status" value="1"/>
</dbReference>
<dbReference type="InterPro" id="IPR012677">
    <property type="entry name" value="Nucleotide-bd_a/b_plait_sf"/>
</dbReference>
<dbReference type="AlphaFoldDB" id="X6M8M1"/>
<feature type="compositionally biased region" description="Polar residues" evidence="3">
    <location>
        <begin position="61"/>
        <end position="73"/>
    </location>
</feature>
<dbReference type="PROSITE" id="PS50102">
    <property type="entry name" value="RRM"/>
    <property type="match status" value="1"/>
</dbReference>
<dbReference type="SUPFAM" id="SSF54928">
    <property type="entry name" value="RNA-binding domain, RBD"/>
    <property type="match status" value="1"/>
</dbReference>
<evidence type="ECO:0000259" key="4">
    <source>
        <dbReference type="PROSITE" id="PS50102"/>
    </source>
</evidence>
<dbReference type="GO" id="GO:0008143">
    <property type="term" value="F:poly(A) binding"/>
    <property type="evidence" value="ECO:0007669"/>
    <property type="project" value="TreeGrafter"/>
</dbReference>
<accession>X6M8M1</accession>
<organism evidence="5 6">
    <name type="scientific">Reticulomyxa filosa</name>
    <dbReference type="NCBI Taxonomy" id="46433"/>
    <lineage>
        <taxon>Eukaryota</taxon>
        <taxon>Sar</taxon>
        <taxon>Rhizaria</taxon>
        <taxon>Retaria</taxon>
        <taxon>Foraminifera</taxon>
        <taxon>Monothalamids</taxon>
        <taxon>Reticulomyxidae</taxon>
        <taxon>Reticulomyxa</taxon>
    </lineage>
</organism>
<dbReference type="OMA" id="RSQHRAM"/>
<evidence type="ECO:0000313" key="5">
    <source>
        <dbReference type="EMBL" id="ETO09986.1"/>
    </source>
</evidence>
<comment type="caution">
    <text evidence="5">The sequence shown here is derived from an EMBL/GenBank/DDBJ whole genome shotgun (WGS) entry which is preliminary data.</text>
</comment>
<proteinExistence type="predicted"/>
<dbReference type="SMART" id="SM00360">
    <property type="entry name" value="RRM"/>
    <property type="match status" value="1"/>
</dbReference>
<dbReference type="InterPro" id="IPR035979">
    <property type="entry name" value="RBD_domain_sf"/>
</dbReference>
<reference evidence="5 6" key="1">
    <citation type="journal article" date="2013" name="Curr. Biol.">
        <title>The Genome of the Foraminiferan Reticulomyxa filosa.</title>
        <authorList>
            <person name="Glockner G."/>
            <person name="Hulsmann N."/>
            <person name="Schleicher M."/>
            <person name="Noegel A.A."/>
            <person name="Eichinger L."/>
            <person name="Gallinger C."/>
            <person name="Pawlowski J."/>
            <person name="Sierra R."/>
            <person name="Euteneuer U."/>
            <person name="Pillet L."/>
            <person name="Moustafa A."/>
            <person name="Platzer M."/>
            <person name="Groth M."/>
            <person name="Szafranski K."/>
            <person name="Schliwa M."/>
        </authorList>
    </citation>
    <scope>NUCLEOTIDE SEQUENCE [LARGE SCALE GENOMIC DNA]</scope>
</reference>
<keyword evidence="6" id="KW-1185">Reference proteome</keyword>
<dbReference type="EMBL" id="ASPP01023752">
    <property type="protein sequence ID" value="ETO09986.1"/>
    <property type="molecule type" value="Genomic_DNA"/>
</dbReference>
<keyword evidence="1 2" id="KW-0694">RNA-binding</keyword>
<feature type="domain" description="RRM" evidence="4">
    <location>
        <begin position="85"/>
        <end position="159"/>
    </location>
</feature>
<evidence type="ECO:0000313" key="6">
    <source>
        <dbReference type="Proteomes" id="UP000023152"/>
    </source>
</evidence>